<dbReference type="InterPro" id="IPR003439">
    <property type="entry name" value="ABC_transporter-like_ATP-bd"/>
</dbReference>
<comment type="subunit">
    <text evidence="9">Homodimer. Forms a membrane-associated complex with FtsX.</text>
</comment>
<evidence type="ECO:0000256" key="5">
    <source>
        <dbReference type="ARBA" id="ARBA00022741"/>
    </source>
</evidence>
<name>A0A9D1I713_9CLOT</name>
<dbReference type="GO" id="GO:0005524">
    <property type="term" value="F:ATP binding"/>
    <property type="evidence" value="ECO:0007669"/>
    <property type="project" value="UniProtKB-UniRule"/>
</dbReference>
<dbReference type="PANTHER" id="PTHR24220:SF470">
    <property type="entry name" value="CELL DIVISION ATP-BINDING PROTEIN FTSE"/>
    <property type="match status" value="1"/>
</dbReference>
<feature type="compositionally biased region" description="Basic and acidic residues" evidence="10">
    <location>
        <begin position="212"/>
        <end position="222"/>
    </location>
</feature>
<dbReference type="InterPro" id="IPR015854">
    <property type="entry name" value="ABC_transpr_LolD-like"/>
</dbReference>
<dbReference type="EMBL" id="DVMM01000094">
    <property type="protein sequence ID" value="HIU29581.1"/>
    <property type="molecule type" value="Genomic_DNA"/>
</dbReference>
<gene>
    <name evidence="9 12" type="primary">ftsE</name>
    <name evidence="12" type="ORF">IAD50_04710</name>
</gene>
<keyword evidence="4 9" id="KW-0132">Cell division</keyword>
<evidence type="ECO:0000256" key="2">
    <source>
        <dbReference type="ARBA" id="ARBA00020019"/>
    </source>
</evidence>
<dbReference type="InterPro" id="IPR027417">
    <property type="entry name" value="P-loop_NTPase"/>
</dbReference>
<dbReference type="GO" id="GO:0005886">
    <property type="term" value="C:plasma membrane"/>
    <property type="evidence" value="ECO:0007669"/>
    <property type="project" value="UniProtKB-SubCell"/>
</dbReference>
<evidence type="ECO:0000256" key="6">
    <source>
        <dbReference type="ARBA" id="ARBA00022840"/>
    </source>
</evidence>
<accession>A0A9D1I713</accession>
<evidence type="ECO:0000256" key="1">
    <source>
        <dbReference type="ARBA" id="ARBA00005417"/>
    </source>
</evidence>
<evidence type="ECO:0000256" key="9">
    <source>
        <dbReference type="RuleBase" id="RU365094"/>
    </source>
</evidence>
<evidence type="ECO:0000259" key="11">
    <source>
        <dbReference type="PROSITE" id="PS50893"/>
    </source>
</evidence>
<dbReference type="Pfam" id="PF00005">
    <property type="entry name" value="ABC_tran"/>
    <property type="match status" value="1"/>
</dbReference>
<keyword evidence="6 9" id="KW-0067">ATP-binding</keyword>
<dbReference type="InterPro" id="IPR017871">
    <property type="entry name" value="ABC_transporter-like_CS"/>
</dbReference>
<feature type="non-terminal residue" evidence="12">
    <location>
        <position position="240"/>
    </location>
</feature>
<dbReference type="SUPFAM" id="SSF52540">
    <property type="entry name" value="P-loop containing nucleoside triphosphate hydrolases"/>
    <property type="match status" value="1"/>
</dbReference>
<evidence type="ECO:0000256" key="10">
    <source>
        <dbReference type="SAM" id="MobiDB-lite"/>
    </source>
</evidence>
<feature type="region of interest" description="Disordered" evidence="10">
    <location>
        <begin position="212"/>
        <end position="240"/>
    </location>
</feature>
<dbReference type="Proteomes" id="UP000824089">
    <property type="component" value="Unassembled WGS sequence"/>
</dbReference>
<dbReference type="InterPro" id="IPR003593">
    <property type="entry name" value="AAA+_ATPase"/>
</dbReference>
<evidence type="ECO:0000256" key="3">
    <source>
        <dbReference type="ARBA" id="ARBA00022475"/>
    </source>
</evidence>
<dbReference type="FunFam" id="3.40.50.300:FF:000056">
    <property type="entry name" value="Cell division ATP-binding protein FtsE"/>
    <property type="match status" value="1"/>
</dbReference>
<keyword evidence="7 9" id="KW-0472">Membrane</keyword>
<evidence type="ECO:0000256" key="7">
    <source>
        <dbReference type="ARBA" id="ARBA00023136"/>
    </source>
</evidence>
<comment type="subcellular location">
    <subcellularLocation>
        <location evidence="9">Cell membrane</location>
        <topology evidence="9">Peripheral membrane protein</topology>
        <orientation evidence="9">Cytoplasmic side</orientation>
    </subcellularLocation>
</comment>
<feature type="domain" description="ABC transporter" evidence="11">
    <location>
        <begin position="2"/>
        <end position="237"/>
    </location>
</feature>
<dbReference type="PROSITE" id="PS00211">
    <property type="entry name" value="ABC_TRANSPORTER_1"/>
    <property type="match status" value="1"/>
</dbReference>
<evidence type="ECO:0000256" key="8">
    <source>
        <dbReference type="ARBA" id="ARBA00023306"/>
    </source>
</evidence>
<evidence type="ECO:0000256" key="4">
    <source>
        <dbReference type="ARBA" id="ARBA00022618"/>
    </source>
</evidence>
<reference evidence="12" key="2">
    <citation type="journal article" date="2021" name="PeerJ">
        <title>Extensive microbial diversity within the chicken gut microbiome revealed by metagenomics and culture.</title>
        <authorList>
            <person name="Gilroy R."/>
            <person name="Ravi A."/>
            <person name="Getino M."/>
            <person name="Pursley I."/>
            <person name="Horton D.L."/>
            <person name="Alikhan N.F."/>
            <person name="Baker D."/>
            <person name="Gharbi K."/>
            <person name="Hall N."/>
            <person name="Watson M."/>
            <person name="Adriaenssens E.M."/>
            <person name="Foster-Nyarko E."/>
            <person name="Jarju S."/>
            <person name="Secka A."/>
            <person name="Antonio M."/>
            <person name="Oren A."/>
            <person name="Chaudhuri R.R."/>
            <person name="La Ragione R."/>
            <person name="Hildebrand F."/>
            <person name="Pallen M.J."/>
        </authorList>
    </citation>
    <scope>NUCLEOTIDE SEQUENCE</scope>
    <source>
        <strain evidence="12">CHK195-4489</strain>
    </source>
</reference>
<comment type="similarity">
    <text evidence="1 9">Belongs to the ABC transporter superfamily.</text>
</comment>
<sequence length="240" mass="26637">MISFEDVTKKYQNGVEALRNLSFRIEEGEFVFLMGSSGAGKSTLIKLILLEERPTSGRIYVKSRNVAQIKRAQIQTYRRSIGVFFQDFRLLEKKTVFQNVAFAMEITGASRKEIEEKVNITLSLMGLSAKKKEYPSHLSGGEQQRVALARAIVNGPDILIADEPTGNLDPENSGEIMELLMKINSYGTTVLVATHEQGMAEESGKRIIRLDHGRTVEEEAPRQEASVPGNEAEAPPIAEP</sequence>
<dbReference type="GO" id="GO:0016887">
    <property type="term" value="F:ATP hydrolysis activity"/>
    <property type="evidence" value="ECO:0007669"/>
    <property type="project" value="InterPro"/>
</dbReference>
<evidence type="ECO:0000313" key="13">
    <source>
        <dbReference type="Proteomes" id="UP000824089"/>
    </source>
</evidence>
<dbReference type="SMART" id="SM00382">
    <property type="entry name" value="AAA"/>
    <property type="match status" value="1"/>
</dbReference>
<dbReference type="GO" id="GO:0051301">
    <property type="term" value="P:cell division"/>
    <property type="evidence" value="ECO:0007669"/>
    <property type="project" value="UniProtKB-UniRule"/>
</dbReference>
<evidence type="ECO:0000313" key="12">
    <source>
        <dbReference type="EMBL" id="HIU29581.1"/>
    </source>
</evidence>
<keyword evidence="8 9" id="KW-0131">Cell cycle</keyword>
<dbReference type="Gene3D" id="3.40.50.300">
    <property type="entry name" value="P-loop containing nucleotide triphosphate hydrolases"/>
    <property type="match status" value="1"/>
</dbReference>
<reference evidence="12" key="1">
    <citation type="submission" date="2020-10" db="EMBL/GenBank/DDBJ databases">
        <authorList>
            <person name="Gilroy R."/>
        </authorList>
    </citation>
    <scope>NUCLEOTIDE SEQUENCE</scope>
    <source>
        <strain evidence="12">CHK195-4489</strain>
    </source>
</reference>
<dbReference type="AlphaFoldDB" id="A0A9D1I713"/>
<keyword evidence="5 9" id="KW-0547">Nucleotide-binding</keyword>
<comment type="caution">
    <text evidence="12">The sequence shown here is derived from an EMBL/GenBank/DDBJ whole genome shotgun (WGS) entry which is preliminary data.</text>
</comment>
<keyword evidence="3 9" id="KW-1003">Cell membrane</keyword>
<dbReference type="PROSITE" id="PS50893">
    <property type="entry name" value="ABC_TRANSPORTER_2"/>
    <property type="match status" value="1"/>
</dbReference>
<proteinExistence type="inferred from homology"/>
<dbReference type="InterPro" id="IPR005286">
    <property type="entry name" value="Cell_div_FtsE"/>
</dbReference>
<comment type="function">
    <text evidence="9">Part of the ABC transporter FtsEX involved in cellular division.</text>
</comment>
<protein>
    <recommendedName>
        <fullName evidence="2 9">Cell division ATP-binding protein FtsE</fullName>
    </recommendedName>
</protein>
<organism evidence="12 13">
    <name type="scientific">Candidatus Egerieisoma faecipullorum</name>
    <dbReference type="NCBI Taxonomy" id="2840963"/>
    <lineage>
        <taxon>Bacteria</taxon>
        <taxon>Bacillati</taxon>
        <taxon>Bacillota</taxon>
        <taxon>Clostridia</taxon>
        <taxon>Eubacteriales</taxon>
        <taxon>Clostridiaceae</taxon>
        <taxon>Clostridiaceae incertae sedis</taxon>
        <taxon>Candidatus Egerieisoma</taxon>
    </lineage>
</organism>
<dbReference type="NCBIfam" id="TIGR02673">
    <property type="entry name" value="FtsE"/>
    <property type="match status" value="1"/>
</dbReference>
<dbReference type="PANTHER" id="PTHR24220">
    <property type="entry name" value="IMPORT ATP-BINDING PROTEIN"/>
    <property type="match status" value="1"/>
</dbReference>
<dbReference type="GO" id="GO:0022857">
    <property type="term" value="F:transmembrane transporter activity"/>
    <property type="evidence" value="ECO:0007669"/>
    <property type="project" value="TreeGrafter"/>
</dbReference>